<dbReference type="EMBL" id="JASPKY010000519">
    <property type="protein sequence ID" value="KAK9694200.1"/>
    <property type="molecule type" value="Genomic_DNA"/>
</dbReference>
<sequence length="141" mass="15858">MPKVKMSKSQQLREWISKSEHLTTNGKAIFCQICSKHVVDSFNGSDLVTIQNAFNINKIQSELAYIVTQFKILVQTIKAVESSGETLVKSPERITAIRGSFRNVPDLIAKKAYIKLEAVLAKNPGFSVLSKKTLLQITYWK</sequence>
<organism evidence="1 2">
    <name type="scientific">Popillia japonica</name>
    <name type="common">Japanese beetle</name>
    <dbReference type="NCBI Taxonomy" id="7064"/>
    <lineage>
        <taxon>Eukaryota</taxon>
        <taxon>Metazoa</taxon>
        <taxon>Ecdysozoa</taxon>
        <taxon>Arthropoda</taxon>
        <taxon>Hexapoda</taxon>
        <taxon>Insecta</taxon>
        <taxon>Pterygota</taxon>
        <taxon>Neoptera</taxon>
        <taxon>Endopterygota</taxon>
        <taxon>Coleoptera</taxon>
        <taxon>Polyphaga</taxon>
        <taxon>Scarabaeiformia</taxon>
        <taxon>Scarabaeidae</taxon>
        <taxon>Rutelinae</taxon>
        <taxon>Popillia</taxon>
    </lineage>
</organism>
<dbReference type="AlphaFoldDB" id="A0AAW1IVC9"/>
<accession>A0AAW1IVC9</accession>
<dbReference type="Proteomes" id="UP001458880">
    <property type="component" value="Unassembled WGS sequence"/>
</dbReference>
<keyword evidence="2" id="KW-1185">Reference proteome</keyword>
<reference evidence="1 2" key="1">
    <citation type="journal article" date="2024" name="BMC Genomics">
        <title>De novo assembly and annotation of Popillia japonica's genome with initial clues to its potential as an invasive pest.</title>
        <authorList>
            <person name="Cucini C."/>
            <person name="Boschi S."/>
            <person name="Funari R."/>
            <person name="Cardaioli E."/>
            <person name="Iannotti N."/>
            <person name="Marturano G."/>
            <person name="Paoli F."/>
            <person name="Bruttini M."/>
            <person name="Carapelli A."/>
            <person name="Frati F."/>
            <person name="Nardi F."/>
        </authorList>
    </citation>
    <scope>NUCLEOTIDE SEQUENCE [LARGE SCALE GENOMIC DNA]</scope>
    <source>
        <strain evidence="1">DMR45628</strain>
    </source>
</reference>
<evidence type="ECO:0000313" key="1">
    <source>
        <dbReference type="EMBL" id="KAK9694200.1"/>
    </source>
</evidence>
<name>A0AAW1IVC9_POPJA</name>
<gene>
    <name evidence="1" type="ORF">QE152_g33699</name>
</gene>
<proteinExistence type="predicted"/>
<protein>
    <submittedName>
        <fullName evidence="1">Uncharacterized protein</fullName>
    </submittedName>
</protein>
<evidence type="ECO:0000313" key="2">
    <source>
        <dbReference type="Proteomes" id="UP001458880"/>
    </source>
</evidence>
<comment type="caution">
    <text evidence="1">The sequence shown here is derived from an EMBL/GenBank/DDBJ whole genome shotgun (WGS) entry which is preliminary data.</text>
</comment>